<feature type="domain" description="3-hydroxyisobutyrate dehydrogenase-like NAD-binding" evidence="5">
    <location>
        <begin position="167"/>
        <end position="286"/>
    </location>
</feature>
<feature type="domain" description="6-phosphogluconate dehydrogenase NADP-binding" evidence="4">
    <location>
        <begin position="2"/>
        <end position="162"/>
    </location>
</feature>
<dbReference type="InterPro" id="IPR029154">
    <property type="entry name" value="HIBADH-like_NADP-bd"/>
</dbReference>
<gene>
    <name evidence="6" type="ORF">EH243_06690</name>
</gene>
<dbReference type="RefSeq" id="WP_126157876.1">
    <property type="nucleotide sequence ID" value="NZ_RQXW01000005.1"/>
</dbReference>
<dbReference type="Gene3D" id="3.40.50.720">
    <property type="entry name" value="NAD(P)-binding Rossmann-like Domain"/>
    <property type="match status" value="1"/>
</dbReference>
<comment type="caution">
    <text evidence="6">The sequence shown here is derived from an EMBL/GenBank/DDBJ whole genome shotgun (WGS) entry which is preliminary data.</text>
</comment>
<evidence type="ECO:0000256" key="1">
    <source>
        <dbReference type="ARBA" id="ARBA00023002"/>
    </source>
</evidence>
<dbReference type="PROSITE" id="PS00895">
    <property type="entry name" value="3_HYDROXYISOBUT_DH"/>
    <property type="match status" value="1"/>
</dbReference>
<evidence type="ECO:0000256" key="2">
    <source>
        <dbReference type="ARBA" id="ARBA00023027"/>
    </source>
</evidence>
<feature type="active site" evidence="3">
    <location>
        <position position="173"/>
    </location>
</feature>
<evidence type="ECO:0000259" key="5">
    <source>
        <dbReference type="Pfam" id="PF14833"/>
    </source>
</evidence>
<dbReference type="GO" id="GO:0016616">
    <property type="term" value="F:oxidoreductase activity, acting on the CH-OH group of donors, NAD or NADP as acceptor"/>
    <property type="evidence" value="ECO:0007669"/>
    <property type="project" value="TreeGrafter"/>
</dbReference>
<organism evidence="6 7">
    <name type="scientific">Amphritea opalescens</name>
    <dbReference type="NCBI Taxonomy" id="2490544"/>
    <lineage>
        <taxon>Bacteria</taxon>
        <taxon>Pseudomonadati</taxon>
        <taxon>Pseudomonadota</taxon>
        <taxon>Gammaproteobacteria</taxon>
        <taxon>Oceanospirillales</taxon>
        <taxon>Oceanospirillaceae</taxon>
        <taxon>Amphritea</taxon>
    </lineage>
</organism>
<dbReference type="GO" id="GO:0051287">
    <property type="term" value="F:NAD binding"/>
    <property type="evidence" value="ECO:0007669"/>
    <property type="project" value="InterPro"/>
</dbReference>
<evidence type="ECO:0000313" key="7">
    <source>
        <dbReference type="Proteomes" id="UP000283087"/>
    </source>
</evidence>
<dbReference type="Pfam" id="PF14833">
    <property type="entry name" value="NAD_binding_11"/>
    <property type="match status" value="1"/>
</dbReference>
<dbReference type="InterPro" id="IPR013328">
    <property type="entry name" value="6PGD_dom2"/>
</dbReference>
<dbReference type="GO" id="GO:0050661">
    <property type="term" value="F:NADP binding"/>
    <property type="evidence" value="ECO:0007669"/>
    <property type="project" value="InterPro"/>
</dbReference>
<dbReference type="AlphaFoldDB" id="A0A430KS32"/>
<proteinExistence type="predicted"/>
<keyword evidence="7" id="KW-1185">Reference proteome</keyword>
<dbReference type="Proteomes" id="UP000283087">
    <property type="component" value="Unassembled WGS sequence"/>
</dbReference>
<dbReference type="SUPFAM" id="SSF51735">
    <property type="entry name" value="NAD(P)-binding Rossmann-fold domains"/>
    <property type="match status" value="1"/>
</dbReference>
<accession>A0A430KS32</accession>
<evidence type="ECO:0000313" key="6">
    <source>
        <dbReference type="EMBL" id="RTE66278.1"/>
    </source>
</evidence>
<dbReference type="OrthoDB" id="9786703at2"/>
<dbReference type="InterPro" id="IPR015815">
    <property type="entry name" value="HIBADH-related"/>
</dbReference>
<dbReference type="EMBL" id="RQXW01000005">
    <property type="protein sequence ID" value="RTE66278.1"/>
    <property type="molecule type" value="Genomic_DNA"/>
</dbReference>
<dbReference type="InterPro" id="IPR002204">
    <property type="entry name" value="3-OH-isobutyrate_DH-rel_CS"/>
</dbReference>
<dbReference type="SUPFAM" id="SSF48179">
    <property type="entry name" value="6-phosphogluconate dehydrogenase C-terminal domain-like"/>
    <property type="match status" value="1"/>
</dbReference>
<dbReference type="InterPro" id="IPR036291">
    <property type="entry name" value="NAD(P)-bd_dom_sf"/>
</dbReference>
<dbReference type="Pfam" id="PF03446">
    <property type="entry name" value="NAD_binding_2"/>
    <property type="match status" value="1"/>
</dbReference>
<dbReference type="InterPro" id="IPR008927">
    <property type="entry name" value="6-PGluconate_DH-like_C_sf"/>
</dbReference>
<keyword evidence="2" id="KW-0520">NAD</keyword>
<dbReference type="PIRSF" id="PIRSF000103">
    <property type="entry name" value="HIBADH"/>
    <property type="match status" value="1"/>
</dbReference>
<dbReference type="Gene3D" id="1.10.1040.10">
    <property type="entry name" value="N-(1-d-carboxylethyl)-l-norvaline Dehydrogenase, domain 2"/>
    <property type="match status" value="1"/>
</dbReference>
<dbReference type="InterPro" id="IPR006115">
    <property type="entry name" value="6PGDH_NADP-bd"/>
</dbReference>
<evidence type="ECO:0000259" key="4">
    <source>
        <dbReference type="Pfam" id="PF03446"/>
    </source>
</evidence>
<name>A0A430KS32_9GAMM</name>
<dbReference type="PANTHER" id="PTHR22981:SF7">
    <property type="entry name" value="3-HYDROXYISOBUTYRATE DEHYDROGENASE, MITOCHONDRIAL"/>
    <property type="match status" value="1"/>
</dbReference>
<sequence>MKIGFIGLGNMGSGMAANLLKYCQSNAFELFVLDLNPTVVDHFVGKGASAGETVKKIAQQCDLIFTSLPSSVQVNQIAFGSEGILENALPGATWIETSTNELAEWEKVRNAAPADLTLIDGPVTGGSEGAAAGTLTMLLGIDEPVLEQWAPLLHAFTKKAVRMGPAGAGYVTKLAQLHLNYLVAQGIGEALMMGAKAQLDLAVLHNVLQSSCAQSYVVDNYIPKVLDGSYDQSFALGLATKDMRLITELGSHLGIEMTLADKVYATYQIATEKYGPEVPHLSVLKLIEEQSAQPLRS</sequence>
<keyword evidence="1" id="KW-0560">Oxidoreductase</keyword>
<evidence type="ECO:0000256" key="3">
    <source>
        <dbReference type="PIRSR" id="PIRSR000103-1"/>
    </source>
</evidence>
<dbReference type="GO" id="GO:0016054">
    <property type="term" value="P:organic acid catabolic process"/>
    <property type="evidence" value="ECO:0007669"/>
    <property type="project" value="UniProtKB-ARBA"/>
</dbReference>
<dbReference type="PANTHER" id="PTHR22981">
    <property type="entry name" value="3-HYDROXYISOBUTYRATE DEHYDROGENASE-RELATED"/>
    <property type="match status" value="1"/>
</dbReference>
<reference evidence="6 7" key="1">
    <citation type="submission" date="2018-11" db="EMBL/GenBank/DDBJ databases">
        <title>The draft genome sequence of Amphritea opalescens ANRC-JH13T.</title>
        <authorList>
            <person name="Fang Z."/>
            <person name="Zhang Y."/>
            <person name="Han X."/>
        </authorList>
    </citation>
    <scope>NUCLEOTIDE SEQUENCE [LARGE SCALE GENOMIC DNA]</scope>
    <source>
        <strain evidence="6 7">ANRC-JH13</strain>
    </source>
</reference>
<protein>
    <submittedName>
        <fullName evidence="6">NAD(P)-dependent oxidoreductase</fullName>
    </submittedName>
</protein>